<dbReference type="Proteomes" id="UP001524944">
    <property type="component" value="Unassembled WGS sequence"/>
</dbReference>
<dbReference type="PANTHER" id="PTHR30070:SF1">
    <property type="entry name" value="CYTOCHROME C BIOGENESIS B-RELATED"/>
    <property type="match status" value="1"/>
</dbReference>
<sequence>MRKVLWMIWKDLSIEIRSREVTGAMVLFALMVIVIFAFSFVLPGQKMPSEMIPGIIWVTIIFAGMLGLNHSFLPEKENDCLMGLILAPISKSMIYLGKTATHFLFLLLVELVALPLIVVFFNVQIQGPFLNLLLVLLLGTLGFSGVGVFLGALAANTKSNELLLPIILFPILIPLFLAGVKGTGIVLAGSWADPVWVAAYWSWIRLMLVFDVIFFTVSLVLIDFVLEV</sequence>
<keyword evidence="5" id="KW-0813">Transport</keyword>
<feature type="transmembrane region" description="Helical" evidence="12">
    <location>
        <begin position="162"/>
        <end position="180"/>
    </location>
</feature>
<reference evidence="13 14" key="1">
    <citation type="submission" date="2022-08" db="EMBL/GenBank/DDBJ databases">
        <title>Proteogenomics of the novel Dehalobacterium formicoaceticum strain EZ94 highlights a key role of methyltransferases during anaerobic dichloromethane degradation.</title>
        <authorList>
            <person name="Wasmund K."/>
        </authorList>
    </citation>
    <scope>NUCLEOTIDE SEQUENCE [LARGE SCALE GENOMIC DNA]</scope>
    <source>
        <strain evidence="13 14">EZ94</strain>
    </source>
</reference>
<evidence type="ECO:0000256" key="8">
    <source>
        <dbReference type="ARBA" id="ARBA00022692"/>
    </source>
</evidence>
<keyword evidence="10 12" id="KW-1133">Transmembrane helix</keyword>
<dbReference type="RefSeq" id="WP_089608783.1">
    <property type="nucleotide sequence ID" value="NZ_CP022121.1"/>
</dbReference>
<comment type="function">
    <text evidence="1">Required for the export of heme to the periplasm for the biogenesis of c-type cytochromes.</text>
</comment>
<evidence type="ECO:0000256" key="10">
    <source>
        <dbReference type="ARBA" id="ARBA00022989"/>
    </source>
</evidence>
<evidence type="ECO:0000256" key="3">
    <source>
        <dbReference type="ARBA" id="ARBA00010544"/>
    </source>
</evidence>
<evidence type="ECO:0000256" key="9">
    <source>
        <dbReference type="ARBA" id="ARBA00022748"/>
    </source>
</evidence>
<proteinExistence type="inferred from homology"/>
<organism evidence="13 14">
    <name type="scientific">Dehalobacterium formicoaceticum</name>
    <dbReference type="NCBI Taxonomy" id="51515"/>
    <lineage>
        <taxon>Bacteria</taxon>
        <taxon>Bacillati</taxon>
        <taxon>Bacillota</taxon>
        <taxon>Clostridia</taxon>
        <taxon>Eubacteriales</taxon>
        <taxon>Peptococcaceae</taxon>
        <taxon>Dehalobacterium</taxon>
    </lineage>
</organism>
<feature type="transmembrane region" description="Helical" evidence="12">
    <location>
        <begin position="103"/>
        <end position="123"/>
    </location>
</feature>
<feature type="transmembrane region" description="Helical" evidence="12">
    <location>
        <begin position="129"/>
        <end position="155"/>
    </location>
</feature>
<evidence type="ECO:0000256" key="12">
    <source>
        <dbReference type="SAM" id="Phobius"/>
    </source>
</evidence>
<gene>
    <name evidence="13" type="ORF">NVS47_06230</name>
</gene>
<name>A0ABT1Y2M6_9FIRM</name>
<evidence type="ECO:0000313" key="14">
    <source>
        <dbReference type="Proteomes" id="UP001524944"/>
    </source>
</evidence>
<feature type="transmembrane region" description="Helical" evidence="12">
    <location>
        <begin position="21"/>
        <end position="42"/>
    </location>
</feature>
<feature type="transmembrane region" description="Helical" evidence="12">
    <location>
        <begin position="54"/>
        <end position="73"/>
    </location>
</feature>
<comment type="caution">
    <text evidence="13">The sequence shown here is derived from an EMBL/GenBank/DDBJ whole genome shotgun (WGS) entry which is preliminary data.</text>
</comment>
<evidence type="ECO:0000256" key="7">
    <source>
        <dbReference type="ARBA" id="ARBA00022519"/>
    </source>
</evidence>
<dbReference type="InterPro" id="IPR003544">
    <property type="entry name" value="Cyt_c_biogenesis_CcmB"/>
</dbReference>
<evidence type="ECO:0000256" key="1">
    <source>
        <dbReference type="ARBA" id="ARBA00002442"/>
    </source>
</evidence>
<keyword evidence="7" id="KW-0997">Cell inner membrane</keyword>
<evidence type="ECO:0000256" key="5">
    <source>
        <dbReference type="ARBA" id="ARBA00022448"/>
    </source>
</evidence>
<comment type="subcellular location">
    <subcellularLocation>
        <location evidence="2">Cell inner membrane</location>
        <topology evidence="2">Multi-pass membrane protein</topology>
    </subcellularLocation>
</comment>
<feature type="transmembrane region" description="Helical" evidence="12">
    <location>
        <begin position="200"/>
        <end position="226"/>
    </location>
</feature>
<keyword evidence="14" id="KW-1185">Reference proteome</keyword>
<evidence type="ECO:0000256" key="2">
    <source>
        <dbReference type="ARBA" id="ARBA00004429"/>
    </source>
</evidence>
<keyword evidence="8 12" id="KW-0812">Transmembrane</keyword>
<accession>A0ABT1Y2M6</accession>
<dbReference type="PIRSF" id="PIRSF002764">
    <property type="entry name" value="CcmB"/>
    <property type="match status" value="1"/>
</dbReference>
<evidence type="ECO:0000256" key="6">
    <source>
        <dbReference type="ARBA" id="ARBA00022475"/>
    </source>
</evidence>
<dbReference type="PANTHER" id="PTHR30070">
    <property type="entry name" value="HEME EXPORTER PROTEIN B"/>
    <property type="match status" value="1"/>
</dbReference>
<dbReference type="Pfam" id="PF03379">
    <property type="entry name" value="CcmB"/>
    <property type="match status" value="1"/>
</dbReference>
<dbReference type="InterPro" id="IPR026031">
    <property type="entry name" value="Cyt_c_CcmB_bac"/>
</dbReference>
<protein>
    <recommendedName>
        <fullName evidence="4">Heme exporter protein B</fullName>
    </recommendedName>
</protein>
<keyword evidence="6" id="KW-1003">Cell membrane</keyword>
<dbReference type="EMBL" id="JANPWE010000002">
    <property type="protein sequence ID" value="MCR6545115.1"/>
    <property type="molecule type" value="Genomic_DNA"/>
</dbReference>
<keyword evidence="9" id="KW-0201">Cytochrome c-type biogenesis</keyword>
<evidence type="ECO:0000256" key="11">
    <source>
        <dbReference type="ARBA" id="ARBA00023136"/>
    </source>
</evidence>
<comment type="similarity">
    <text evidence="3">Belongs to the CcmB/CycW/HelB family.</text>
</comment>
<evidence type="ECO:0000313" key="13">
    <source>
        <dbReference type="EMBL" id="MCR6545115.1"/>
    </source>
</evidence>
<keyword evidence="11 12" id="KW-0472">Membrane</keyword>
<evidence type="ECO:0000256" key="4">
    <source>
        <dbReference type="ARBA" id="ARBA00016452"/>
    </source>
</evidence>